<evidence type="ECO:0000313" key="4">
    <source>
        <dbReference type="Proteomes" id="UP001165065"/>
    </source>
</evidence>
<keyword evidence="2" id="KW-0732">Signal</keyword>
<keyword evidence="1" id="KW-0472">Membrane</keyword>
<dbReference type="AlphaFoldDB" id="A0A9W7L2N3"/>
<feature type="transmembrane region" description="Helical" evidence="1">
    <location>
        <begin position="52"/>
        <end position="70"/>
    </location>
</feature>
<proteinExistence type="predicted"/>
<protein>
    <submittedName>
        <fullName evidence="3">Uncharacterized protein</fullName>
    </submittedName>
</protein>
<dbReference type="EMBL" id="BRYA01000621">
    <property type="protein sequence ID" value="GMI26001.1"/>
    <property type="molecule type" value="Genomic_DNA"/>
</dbReference>
<keyword evidence="1" id="KW-1133">Transmembrane helix</keyword>
<name>A0A9W7L2N3_9STRA</name>
<evidence type="ECO:0000313" key="3">
    <source>
        <dbReference type="EMBL" id="GMI26001.1"/>
    </source>
</evidence>
<accession>A0A9W7L2N3</accession>
<gene>
    <name evidence="3" type="ORF">TrCOL_g4606</name>
</gene>
<comment type="caution">
    <text evidence="3">The sequence shown here is derived from an EMBL/GenBank/DDBJ whole genome shotgun (WGS) entry which is preliminary data.</text>
</comment>
<feature type="chain" id="PRO_5040850285" evidence="2">
    <location>
        <begin position="23"/>
        <end position="82"/>
    </location>
</feature>
<dbReference type="Proteomes" id="UP001165065">
    <property type="component" value="Unassembled WGS sequence"/>
</dbReference>
<keyword evidence="1" id="KW-0812">Transmembrane</keyword>
<organism evidence="3 4">
    <name type="scientific">Triparma columacea</name>
    <dbReference type="NCBI Taxonomy" id="722753"/>
    <lineage>
        <taxon>Eukaryota</taxon>
        <taxon>Sar</taxon>
        <taxon>Stramenopiles</taxon>
        <taxon>Ochrophyta</taxon>
        <taxon>Bolidophyceae</taxon>
        <taxon>Parmales</taxon>
        <taxon>Triparmaceae</taxon>
        <taxon>Triparma</taxon>
    </lineage>
</organism>
<evidence type="ECO:0000256" key="2">
    <source>
        <dbReference type="SAM" id="SignalP"/>
    </source>
</evidence>
<evidence type="ECO:0000256" key="1">
    <source>
        <dbReference type="SAM" id="Phobius"/>
    </source>
</evidence>
<feature type="signal peptide" evidence="2">
    <location>
        <begin position="1"/>
        <end position="22"/>
    </location>
</feature>
<sequence length="82" mass="9184">MEMQMIWGILLLVVGLGQIAMGITKMENSFTRLMTARSAQCWGEENKWNAQIGYGCLVCVFGLLLTFGVIPSKESDGYRRGY</sequence>
<reference evidence="4" key="1">
    <citation type="journal article" date="2023" name="Commun. Biol.">
        <title>Genome analysis of Parmales, the sister group of diatoms, reveals the evolutionary specialization of diatoms from phago-mixotrophs to photoautotrophs.</title>
        <authorList>
            <person name="Ban H."/>
            <person name="Sato S."/>
            <person name="Yoshikawa S."/>
            <person name="Yamada K."/>
            <person name="Nakamura Y."/>
            <person name="Ichinomiya M."/>
            <person name="Sato N."/>
            <person name="Blanc-Mathieu R."/>
            <person name="Endo H."/>
            <person name="Kuwata A."/>
            <person name="Ogata H."/>
        </authorList>
    </citation>
    <scope>NUCLEOTIDE SEQUENCE [LARGE SCALE GENOMIC DNA]</scope>
</reference>
<keyword evidence="4" id="KW-1185">Reference proteome</keyword>